<dbReference type="EMBL" id="KL142405">
    <property type="protein sequence ID" value="KDR68904.1"/>
    <property type="molecule type" value="Genomic_DNA"/>
</dbReference>
<evidence type="ECO:0000313" key="5">
    <source>
        <dbReference type="Proteomes" id="UP000027222"/>
    </source>
</evidence>
<dbReference type="Proteomes" id="UP000027222">
    <property type="component" value="Unassembled WGS sequence"/>
</dbReference>
<organism evidence="4 5">
    <name type="scientific">Galerina marginata (strain CBS 339.88)</name>
    <dbReference type="NCBI Taxonomy" id="685588"/>
    <lineage>
        <taxon>Eukaryota</taxon>
        <taxon>Fungi</taxon>
        <taxon>Dikarya</taxon>
        <taxon>Basidiomycota</taxon>
        <taxon>Agaricomycotina</taxon>
        <taxon>Agaricomycetes</taxon>
        <taxon>Agaricomycetidae</taxon>
        <taxon>Agaricales</taxon>
        <taxon>Agaricineae</taxon>
        <taxon>Strophariaceae</taxon>
        <taxon>Galerina</taxon>
    </lineage>
</organism>
<evidence type="ECO:0000256" key="3">
    <source>
        <dbReference type="SAM" id="SignalP"/>
    </source>
</evidence>
<accession>A0A067SMH9</accession>
<dbReference type="HOGENOM" id="CLU_281746_0_0_1"/>
<feature type="signal peptide" evidence="3">
    <location>
        <begin position="1"/>
        <end position="20"/>
    </location>
</feature>
<keyword evidence="2" id="KW-1133">Transmembrane helix</keyword>
<evidence type="ECO:0000256" key="1">
    <source>
        <dbReference type="SAM" id="MobiDB-lite"/>
    </source>
</evidence>
<dbReference type="PANTHER" id="PTHR46579:SF1">
    <property type="entry name" value="F5_8 TYPE C DOMAIN-CONTAINING PROTEIN"/>
    <property type="match status" value="1"/>
</dbReference>
<dbReference type="OrthoDB" id="3248986at2759"/>
<dbReference type="STRING" id="685588.A0A067SMH9"/>
<proteinExistence type="predicted"/>
<name>A0A067SMH9_GALM3</name>
<dbReference type="AlphaFoldDB" id="A0A067SMH9"/>
<keyword evidence="5" id="KW-1185">Reference proteome</keyword>
<evidence type="ECO:0000256" key="2">
    <source>
        <dbReference type="SAM" id="Phobius"/>
    </source>
</evidence>
<reference evidence="5" key="1">
    <citation type="journal article" date="2014" name="Proc. Natl. Acad. Sci. U.S.A.">
        <title>Extensive sampling of basidiomycete genomes demonstrates inadequacy of the white-rot/brown-rot paradigm for wood decay fungi.</title>
        <authorList>
            <person name="Riley R."/>
            <person name="Salamov A.A."/>
            <person name="Brown D.W."/>
            <person name="Nagy L.G."/>
            <person name="Floudas D."/>
            <person name="Held B.W."/>
            <person name="Levasseur A."/>
            <person name="Lombard V."/>
            <person name="Morin E."/>
            <person name="Otillar R."/>
            <person name="Lindquist E.A."/>
            <person name="Sun H."/>
            <person name="LaButti K.M."/>
            <person name="Schmutz J."/>
            <person name="Jabbour D."/>
            <person name="Luo H."/>
            <person name="Baker S.E."/>
            <person name="Pisabarro A.G."/>
            <person name="Walton J.D."/>
            <person name="Blanchette R.A."/>
            <person name="Henrissat B."/>
            <person name="Martin F."/>
            <person name="Cullen D."/>
            <person name="Hibbett D.S."/>
            <person name="Grigoriev I.V."/>
        </authorList>
    </citation>
    <scope>NUCLEOTIDE SEQUENCE [LARGE SCALE GENOMIC DNA]</scope>
    <source>
        <strain evidence="5">CBS 339.88</strain>
    </source>
</reference>
<protein>
    <submittedName>
        <fullName evidence="4">Uncharacterized protein</fullName>
    </submittedName>
</protein>
<keyword evidence="2" id="KW-0812">Transmembrane</keyword>
<keyword evidence="3" id="KW-0732">Signal</keyword>
<feature type="chain" id="PRO_5001646016" evidence="3">
    <location>
        <begin position="21"/>
        <end position="1111"/>
    </location>
</feature>
<sequence>MRIVISSIFVLLCMAASGFSAPTSVPTSLQEDGRSRYNFRMCATSLAEPDREFLIAAMKKDGLDRFTLAKYGCGSIIVHTILSKYFMHMEDYLSMATANHAPVYNACAVLTTAISLCLQEGNTGMQLTLDRDRHGAGCVVDDAPEWTRPKGQKSRSGLRLSQPPRACSKAGDVHMEWGNATPTAGVDVLGLAPQTGVRLGPSITHKSPTADCTLYNNIMLLNSTDEILLAFTSPTFAMPSSDYYQCKCQKCARKPSGYDYQTKDTIRMHKKRFGVSESQAIKGPLPSAEEVRPPLCDIAINKQSTVGPSGSFDQSTVPEVPAACEPVRTLESAKRRLGIDADQYITQYIICPQCWKHYTPKQVSEFDSPACLVDDCEGILYDEVLDGKGRRKRQPKKVNPYTSIIDTLRRFFMRPGFAKMIKDSRGHQGGHNGDEDFVMRDIYDGAGWDQCYTNTVREVGNMGSIRDVARDGGELEKLTSHRYGLHLTLNTDWFQLLSNRPHSTGPVYITINDLPRDHRFLQVNVMAPCVMPGPGEPNAQQLNHVLEPASKELIILKSGVEMDVHGMEETQTIYGDCMFNNCDTPAARKVSGTAGHSSDLNPSPYCDFVLVDLNKSHTFHLNGCEKKNDSFLLKQAFISRDATTPRQNQILKDHGIRWSVMNMIPNWEPSSKTALDFMHNIFLGLIAHFFTLVLFAAHMFSGRGGDNSSKQRFETFINEFRWPSHITRLPKNLGENQSLKKADEWRRLLTITPVLLWFAWRLQDDSIPDSEPQISPNEKINTTHSRSRKKLYSAVLLLCAGVRLLATRTITLRQARMGQEFLAQFCRALLTLGVPLVINHHLSLHFFDMIRLFGPIYAWWLFAFERFNGMMEKVKHNGHDGGQMEVTLLRNWVQTQLVYELLLSLPADAHAQERAMLDRIIESEGRKRGSMMTQIAIFQSEVDTDKVKLPKRVGRLPVNLIQRDPTGQTYRLLLEYSQLLWPDLNLVAQFSPIDGLSFIPGNVAREVPYIRKDGIRYGCTSNKRTQADSLAFMSQSAESDIRHAIEIVNYYVIHIPNTDKPPHVCALVRRMFSDDQLPRLPWDLYDDNILLTVLQRSAFKSHMLTVFILQK</sequence>
<keyword evidence="2" id="KW-0472">Membrane</keyword>
<feature type="region of interest" description="Disordered" evidence="1">
    <location>
        <begin position="140"/>
        <end position="165"/>
    </location>
</feature>
<feature type="transmembrane region" description="Helical" evidence="2">
    <location>
        <begin position="681"/>
        <end position="700"/>
    </location>
</feature>
<feature type="transmembrane region" description="Helical" evidence="2">
    <location>
        <begin position="791"/>
        <end position="809"/>
    </location>
</feature>
<dbReference type="PANTHER" id="PTHR46579">
    <property type="entry name" value="F5/8 TYPE C DOMAIN-CONTAINING PROTEIN-RELATED"/>
    <property type="match status" value="1"/>
</dbReference>
<evidence type="ECO:0000313" key="4">
    <source>
        <dbReference type="EMBL" id="KDR68904.1"/>
    </source>
</evidence>
<gene>
    <name evidence="4" type="ORF">GALMADRAFT_215481</name>
</gene>